<dbReference type="InterPro" id="IPR000847">
    <property type="entry name" value="LysR_HTH_N"/>
</dbReference>
<dbReference type="Gene3D" id="1.10.10.10">
    <property type="entry name" value="Winged helix-like DNA-binding domain superfamily/Winged helix DNA-binding domain"/>
    <property type="match status" value="1"/>
</dbReference>
<dbReference type="RefSeq" id="WP_094437074.1">
    <property type="nucleotide sequence ID" value="NZ_NKDB02000005.1"/>
</dbReference>
<proteinExistence type="predicted"/>
<evidence type="ECO:0000259" key="2">
    <source>
        <dbReference type="Pfam" id="PF12727"/>
    </source>
</evidence>
<comment type="caution">
    <text evidence="3">The sequence shown here is derived from an EMBL/GenBank/DDBJ whole genome shotgun (WGS) entry which is preliminary data.</text>
</comment>
<evidence type="ECO:0000313" key="4">
    <source>
        <dbReference type="Proteomes" id="UP000216225"/>
    </source>
</evidence>
<dbReference type="Pfam" id="PF12727">
    <property type="entry name" value="PBP_like"/>
    <property type="match status" value="1"/>
</dbReference>
<accession>A0A420K7V8</accession>
<dbReference type="PANTHER" id="PTHR38431">
    <property type="entry name" value="BLL2305 PROTEIN"/>
    <property type="match status" value="1"/>
</dbReference>
<dbReference type="InterPro" id="IPR036388">
    <property type="entry name" value="WH-like_DNA-bd_sf"/>
</dbReference>
<dbReference type="GO" id="GO:0003700">
    <property type="term" value="F:DNA-binding transcription factor activity"/>
    <property type="evidence" value="ECO:0007669"/>
    <property type="project" value="InterPro"/>
</dbReference>
<dbReference type="PANTHER" id="PTHR38431:SF1">
    <property type="entry name" value="BLL2305 PROTEIN"/>
    <property type="match status" value="1"/>
</dbReference>
<feature type="domain" description="HTH lysR-type" evidence="1">
    <location>
        <begin position="24"/>
        <end position="80"/>
    </location>
</feature>
<dbReference type="Proteomes" id="UP000216225">
    <property type="component" value="Unassembled WGS sequence"/>
</dbReference>
<dbReference type="Gene3D" id="3.40.190.10">
    <property type="entry name" value="Periplasmic binding protein-like II"/>
    <property type="match status" value="1"/>
</dbReference>
<protein>
    <submittedName>
        <fullName evidence="3">LysR family transcriptional regulator</fullName>
    </submittedName>
</protein>
<dbReference type="SUPFAM" id="SSF46785">
    <property type="entry name" value="Winged helix' DNA-binding domain"/>
    <property type="match status" value="1"/>
</dbReference>
<dbReference type="Pfam" id="PF00126">
    <property type="entry name" value="HTH_1"/>
    <property type="match status" value="1"/>
</dbReference>
<dbReference type="EMBL" id="NKDB02000005">
    <property type="protein sequence ID" value="RKJ94492.1"/>
    <property type="molecule type" value="Genomic_DNA"/>
</dbReference>
<dbReference type="AlphaFoldDB" id="A0A420K7V8"/>
<evidence type="ECO:0000313" key="3">
    <source>
        <dbReference type="EMBL" id="RKJ94492.1"/>
    </source>
</evidence>
<sequence length="379" mass="41149">MHRIQLHYTLDRDAGDALIRNPLLDMLQAVAQQGSISGAARALDLSYRHVWGALKRWEEQLGSELIVWGKGQSAQLSEFGSKLLWAERQAQARLAPQIEALRADLERAFAVAFDEHAHVLTLYASHDDALSVLRAFAAVPGHAGQGRALHLDIRFTGSVDAIRALNEGRCTIAGFHTLEQPAMDSLAAQTYRPLLQPGLHKVIGFARRTQGLIVARGNPLGLASLADVARTGARFVNRPLGTGTRVLLADLLAQAGLESGDIDGYGRDEPSHAALAQAIAAGSADVGMGIELAARARGLDFVPLVHERYHLACLKSTLEQPATRALRDLLQTPAWQRRMAAMPGYAPMHCGEVLAMSRVLPWWRFARRKSAGAHQHASP</sequence>
<dbReference type="SUPFAM" id="SSF53850">
    <property type="entry name" value="Periplasmic binding protein-like II"/>
    <property type="match status" value="1"/>
</dbReference>
<dbReference type="InterPro" id="IPR036390">
    <property type="entry name" value="WH_DNA-bd_sf"/>
</dbReference>
<gene>
    <name evidence="3" type="ORF">CE154_019450</name>
</gene>
<feature type="domain" description="PBP" evidence="2">
    <location>
        <begin position="147"/>
        <end position="331"/>
    </location>
</feature>
<dbReference type="InterPro" id="IPR024370">
    <property type="entry name" value="PBP_domain"/>
</dbReference>
<reference evidence="3 4" key="1">
    <citation type="submission" date="2018-09" db="EMBL/GenBank/DDBJ databases">
        <title>Genome comparison of Alicycliphilus sp. BQ1, a polyurethanolytic bacterium, with its closest phylogenetic relatives Alicycliphilus denitrificans BC and K601, unable to attack polyurethane.</title>
        <authorList>
            <person name="Loza-Tavera H."/>
            <person name="Lozano L."/>
            <person name="Cevallos M."/>
            <person name="Maya-Lucas O."/>
            <person name="Garcia-Mena J."/>
            <person name="Hernandez J."/>
        </authorList>
    </citation>
    <scope>NUCLEOTIDE SEQUENCE [LARGE SCALE GENOMIC DNA]</scope>
    <source>
        <strain evidence="3 4">BQ1</strain>
    </source>
</reference>
<name>A0A420K7V8_9BURK</name>
<organism evidence="3 4">
    <name type="scientific">Alicycliphilus denitrificans</name>
    <dbReference type="NCBI Taxonomy" id="179636"/>
    <lineage>
        <taxon>Bacteria</taxon>
        <taxon>Pseudomonadati</taxon>
        <taxon>Pseudomonadota</taxon>
        <taxon>Betaproteobacteria</taxon>
        <taxon>Burkholderiales</taxon>
        <taxon>Comamonadaceae</taxon>
        <taxon>Alicycliphilus</taxon>
    </lineage>
</organism>
<evidence type="ECO:0000259" key="1">
    <source>
        <dbReference type="Pfam" id="PF00126"/>
    </source>
</evidence>